<evidence type="ECO:0000259" key="19">
    <source>
        <dbReference type="PROSITE" id="PS50902"/>
    </source>
</evidence>
<dbReference type="InterPro" id="IPR009014">
    <property type="entry name" value="Transketo_C/PFOR_II"/>
</dbReference>
<evidence type="ECO:0000256" key="2">
    <source>
        <dbReference type="ARBA" id="ARBA00001966"/>
    </source>
</evidence>
<dbReference type="OrthoDB" id="1688044at2759"/>
<evidence type="ECO:0000256" key="7">
    <source>
        <dbReference type="ARBA" id="ARBA00022485"/>
    </source>
</evidence>
<evidence type="ECO:0000256" key="14">
    <source>
        <dbReference type="ARBA" id="ARBA00023014"/>
    </source>
</evidence>
<dbReference type="FunFam" id="3.30.413.10:FF:000003">
    <property type="entry name" value="Sulfite reductase [NADPH] hemoprotein beta-component"/>
    <property type="match status" value="1"/>
</dbReference>
<dbReference type="Gene3D" id="3.40.50.970">
    <property type="match status" value="1"/>
</dbReference>
<sequence length="1423" mass="159123">MTSPTVIGSLAQLSESVPSKIFYTSILKDSNHELSEHKSAIRLLENNDPFSEIIENLSKDTLTTIFTGSSALLKSLPHLYSLKGFPAVINVEIELQDYSVIPSFRDLSLPIFVSSDLEAVLENGKSSVTIAASTLTPVLHFVNCNNLPSKIDESLNLDVTVTQVAEEASDLEHDQFNNFKLLKESATDSVLIANLSQYGKEFSKVLPSNVSLLDINCYRPWNYSQFLEILPASIRKIVVIQGSNLKSDTNGFEPLLLDFFTDFNTLIEREIDQILITNVGQLKDIKGALAEIVSNVRSEKPELSLYVGNPVGNLDAMKKLNQSIDKAMSLESAYSKVLQQLFTSHLNVLNEYSSPSVQSNNPEFGFGRFLSEEEKRQQLLSLVKKSLDASLYAFDEAAQFVQLLSKWISFHDATLDEFSFKEANGIGSQIFNTLQENQDSKIVLDLLKIAPKEDDYLFKSNWLIGSDAWSYDLGNSGVHQVLFSKKNINILLLDSEPYDKAKESTQRKKDVGLYAMNSGEVFVASVAVYSSYTQLLTAFLEAAKFNGPSIVLAYLPYHSETDSPLEVLKETKNAVESGYWPLYRYDPKQENEEDVFKLDSSIIRKELQAFLDRENKLTLLSSRAPDLARNLKQSASDKITAKQDRRAKIAYDKLLEGLSGPPLHIYFASDGGNASSLAKRLGTRAAARGLKATILSMDDIILEDLPGEENVVFITSTAGQGEFPQDGKSFWESVKSTTDLDLASINFSVFGLGDSLYWPRKEDKHFYNRPAAMLFKRLEFLAANPLVPLGLGDDQDADGYQTAYGPWETELWSALGVSNADVPDEPKPVNNEDMKLASNYLRGTIVEGLADDSTGAIHAYDQQLTKFHGIYMQDDRDIRETRKSQGIEPYYIFMARVRLPGGTATPEQWLVLDKLADETGNGTLKLTTRATFQLHGVVKRNLKHTIRSMNSTLMDTLAACGDVNRNVMVSALPGNAKVFSQVSAVGTQISEYFLPKTTAYHEIWLSGEDERDYDPNWPSIFENRKEGPTKKKTLVSGNALVDVEPLYSKVYLPRKFKVNITVPPFNDVDVWSIDLGLVAIIDETTQNLEGFNMYVGGGMGTTHNNKKTYPRTGSCFGFVSQEDVISAIEGVMIVQRDNGDRANRKHARLKYTIDDMGVETYKEKVEEITGKKFEPARSFKIDSNHDVFGWVKDETGLNHFTVFIENGRVEDTVDMPQKAGLRKIAEYMQKTKSGQFRLTGNQHCLISNIKDEHLDDIKNLMKKYKLDNTDFSGLRLASASCVGLPTCGLAMAESERYLPQLITKLENILEEYGLRHDAIVMRMTGCPNGCARPWLAEVALIGKAPDTYNMMLGGGFYGQRLNKLYKASIKEEEVISILSNLFKRWSLERNEGEHFGDFLIRVGVIKPTTEGKFFHDDIAEEAF</sequence>
<evidence type="ECO:0000313" key="20">
    <source>
        <dbReference type="EMBL" id="QLG75085.1"/>
    </source>
</evidence>
<keyword evidence="21" id="KW-1185">Reference proteome</keyword>
<evidence type="ECO:0000256" key="4">
    <source>
        <dbReference type="ARBA" id="ARBA00004774"/>
    </source>
</evidence>
<keyword evidence="14" id="KW-0411">Iron-sulfur</keyword>
<evidence type="ECO:0000256" key="15">
    <source>
        <dbReference type="ARBA" id="ARBA00052219"/>
    </source>
</evidence>
<dbReference type="FunFam" id="3.40.50.360:FF:000016">
    <property type="entry name" value="Sulfite reductase subunit beta"/>
    <property type="match status" value="1"/>
</dbReference>
<dbReference type="Gene3D" id="3.40.50.360">
    <property type="match status" value="1"/>
</dbReference>
<dbReference type="PROSITE" id="PS00365">
    <property type="entry name" value="NIR_SIR"/>
    <property type="match status" value="1"/>
</dbReference>
<dbReference type="SUPFAM" id="SSF55124">
    <property type="entry name" value="Nitrite/Sulfite reductase N-terminal domain-like"/>
    <property type="match status" value="2"/>
</dbReference>
<gene>
    <name evidence="20" type="ORF">HG535_0H04120</name>
</gene>
<dbReference type="SUPFAM" id="SSF52518">
    <property type="entry name" value="Thiamin diphosphate-binding fold (THDP-binding)"/>
    <property type="match status" value="1"/>
</dbReference>
<comment type="function">
    <text evidence="16">Catalyzes the reduction of sulfite to sulfide, one of several activities required for the biosynthesis of L-cysteine from sulfate.</text>
</comment>
<comment type="cofactor">
    <cofactor evidence="2">
        <name>[4Fe-4S] cluster</name>
        <dbReference type="ChEBI" id="CHEBI:49883"/>
    </cofactor>
</comment>
<evidence type="ECO:0000256" key="10">
    <source>
        <dbReference type="ARBA" id="ARBA00022723"/>
    </source>
</evidence>
<evidence type="ECO:0000256" key="1">
    <source>
        <dbReference type="ARBA" id="ARBA00001929"/>
    </source>
</evidence>
<dbReference type="GO" id="GO:0010181">
    <property type="term" value="F:FMN binding"/>
    <property type="evidence" value="ECO:0007669"/>
    <property type="project" value="InterPro"/>
</dbReference>
<dbReference type="GO" id="GO:0050311">
    <property type="term" value="F:sulfite reductase (ferredoxin) activity"/>
    <property type="evidence" value="ECO:0007669"/>
    <property type="project" value="TreeGrafter"/>
</dbReference>
<keyword evidence="13" id="KW-0408">Iron</keyword>
<evidence type="ECO:0000256" key="11">
    <source>
        <dbReference type="ARBA" id="ARBA00022857"/>
    </source>
</evidence>
<dbReference type="Gene3D" id="3.30.413.10">
    <property type="entry name" value="Sulfite Reductase Hemoprotein, domain 1"/>
    <property type="match status" value="2"/>
</dbReference>
<dbReference type="InterPro" id="IPR005117">
    <property type="entry name" value="NiRdtase/SiRdtase_haem-b_fer"/>
</dbReference>
<comment type="similarity">
    <text evidence="5">Belongs to the nitrite and sulfite reductase 4Fe-4S domain family.</text>
</comment>
<dbReference type="InterPro" id="IPR029061">
    <property type="entry name" value="THDP-binding"/>
</dbReference>
<dbReference type="GO" id="GO:0004783">
    <property type="term" value="F:sulfite reductase (NADPH) activity"/>
    <property type="evidence" value="ECO:0007669"/>
    <property type="project" value="UniProtKB-EC"/>
</dbReference>
<keyword evidence="10" id="KW-0479">Metal-binding</keyword>
<evidence type="ECO:0000256" key="18">
    <source>
        <dbReference type="ARBA" id="ARBA00067595"/>
    </source>
</evidence>
<protein>
    <recommendedName>
        <fullName evidence="18">Sulfite reductase [NADPH] subunit beta</fullName>
        <ecNumber evidence="6">1.8.1.2</ecNumber>
    </recommendedName>
</protein>
<evidence type="ECO:0000256" key="16">
    <source>
        <dbReference type="ARBA" id="ARBA00057613"/>
    </source>
</evidence>
<dbReference type="Gene3D" id="3.40.50.920">
    <property type="match status" value="1"/>
</dbReference>
<dbReference type="GO" id="GO:0020037">
    <property type="term" value="F:heme binding"/>
    <property type="evidence" value="ECO:0007669"/>
    <property type="project" value="InterPro"/>
</dbReference>
<dbReference type="InterPro" id="IPR029039">
    <property type="entry name" value="Flavoprotein-like_sf"/>
</dbReference>
<dbReference type="PANTHER" id="PTHR11493">
    <property type="entry name" value="SULFITE REDUCTASE [NADPH] SUBUNIT BETA-RELATED"/>
    <property type="match status" value="1"/>
</dbReference>
<dbReference type="PRINTS" id="PR00369">
    <property type="entry name" value="FLAVODOXIN"/>
</dbReference>
<keyword evidence="9" id="KW-0349">Heme</keyword>
<dbReference type="Pfam" id="PF03460">
    <property type="entry name" value="NIR_SIR_ferr"/>
    <property type="match status" value="2"/>
</dbReference>
<dbReference type="PROSITE" id="PS50902">
    <property type="entry name" value="FLAVODOXIN_LIKE"/>
    <property type="match status" value="1"/>
</dbReference>
<dbReference type="Pfam" id="PF01077">
    <property type="entry name" value="NIR_SIR"/>
    <property type="match status" value="1"/>
</dbReference>
<feature type="domain" description="Flavodoxin-like" evidence="19">
    <location>
        <begin position="663"/>
        <end position="812"/>
    </location>
</feature>
<dbReference type="PRINTS" id="PR00397">
    <property type="entry name" value="SIROHAEM"/>
</dbReference>
<dbReference type="GO" id="GO:0051539">
    <property type="term" value="F:4 iron, 4 sulfur cluster binding"/>
    <property type="evidence" value="ECO:0007669"/>
    <property type="project" value="UniProtKB-KW"/>
</dbReference>
<dbReference type="SUPFAM" id="SSF56014">
    <property type="entry name" value="Nitrite and sulphite reductase 4Fe-4S domain-like"/>
    <property type="match status" value="2"/>
</dbReference>
<evidence type="ECO:0000256" key="13">
    <source>
        <dbReference type="ARBA" id="ARBA00023004"/>
    </source>
</evidence>
<dbReference type="NCBIfam" id="NF010029">
    <property type="entry name" value="PRK13504.1"/>
    <property type="match status" value="1"/>
</dbReference>
<reference evidence="20 21" key="1">
    <citation type="submission" date="2020-07" db="EMBL/GenBank/DDBJ databases">
        <title>The yeast mating-type switching endonuclease HO is a domesticated member of an unorthodox homing genetic element family.</title>
        <authorList>
            <person name="Coughlan A.Y."/>
            <person name="Lombardi L."/>
            <person name="Braun-Galleani S."/>
            <person name="Martos A.R."/>
            <person name="Galeote V."/>
            <person name="Bigey F."/>
            <person name="Dequin S."/>
            <person name="Byrne K.P."/>
            <person name="Wolfe K.H."/>
        </authorList>
    </citation>
    <scope>NUCLEOTIDE SEQUENCE [LARGE SCALE GENOMIC DNA]</scope>
    <source>
        <strain evidence="20 21">NRRL Y-6702</strain>
    </source>
</reference>
<comment type="cofactor">
    <cofactor evidence="1">
        <name>siroheme</name>
        <dbReference type="ChEBI" id="CHEBI:60052"/>
    </cofactor>
</comment>
<comment type="catalytic activity">
    <reaction evidence="15">
        <text>hydrogen sulfide + 3 NADP(+) + 3 H2O = sulfite + 3 NADPH + 4 H(+)</text>
        <dbReference type="Rhea" id="RHEA:13801"/>
        <dbReference type="ChEBI" id="CHEBI:15377"/>
        <dbReference type="ChEBI" id="CHEBI:15378"/>
        <dbReference type="ChEBI" id="CHEBI:17359"/>
        <dbReference type="ChEBI" id="CHEBI:29919"/>
        <dbReference type="ChEBI" id="CHEBI:57783"/>
        <dbReference type="ChEBI" id="CHEBI:58349"/>
        <dbReference type="EC" id="1.8.1.2"/>
    </reaction>
</comment>
<dbReference type="EC" id="1.8.1.2" evidence="6"/>
<dbReference type="Pfam" id="PF00258">
    <property type="entry name" value="Flavodoxin_1"/>
    <property type="match status" value="1"/>
</dbReference>
<dbReference type="InterPro" id="IPR006066">
    <property type="entry name" value="NO2/SO3_Rdtase_FeS/sirohaem_BS"/>
</dbReference>
<name>A0A7H9B8R6_ZYGMR</name>
<keyword evidence="12" id="KW-0560">Oxidoreductase</keyword>
<keyword evidence="11" id="KW-0521">NADP</keyword>
<dbReference type="InterPro" id="IPR001094">
    <property type="entry name" value="Flavdoxin-like"/>
</dbReference>
<dbReference type="InterPro" id="IPR045169">
    <property type="entry name" value="NO2/SO3_Rdtase_4Fe4S_prot"/>
</dbReference>
<evidence type="ECO:0000256" key="17">
    <source>
        <dbReference type="ARBA" id="ARBA00063391"/>
    </source>
</evidence>
<accession>A0A7H9B8R6</accession>
<evidence type="ECO:0000256" key="12">
    <source>
        <dbReference type="ARBA" id="ARBA00023002"/>
    </source>
</evidence>
<comment type="pathway">
    <text evidence="4">Sulfur metabolism; hydrogen sulfide biosynthesis; hydrogen sulfide from sulfite (NADPH route): step 1/1.</text>
</comment>
<organism evidence="20 21">
    <name type="scientific">Zygotorulaspora mrakii</name>
    <name type="common">Zygosaccharomyces mrakii</name>
    <dbReference type="NCBI Taxonomy" id="42260"/>
    <lineage>
        <taxon>Eukaryota</taxon>
        <taxon>Fungi</taxon>
        <taxon>Dikarya</taxon>
        <taxon>Ascomycota</taxon>
        <taxon>Saccharomycotina</taxon>
        <taxon>Saccharomycetes</taxon>
        <taxon>Saccharomycetales</taxon>
        <taxon>Saccharomycetaceae</taxon>
        <taxon>Zygotorulaspora</taxon>
    </lineage>
</organism>
<keyword evidence="7" id="KW-0004">4Fe-4S</keyword>
<dbReference type="InterPro" id="IPR036136">
    <property type="entry name" value="Nit/Sulf_reduc_fer-like_dom_sf"/>
</dbReference>
<dbReference type="Proteomes" id="UP000509704">
    <property type="component" value="Chromosome 8"/>
</dbReference>
<dbReference type="GO" id="GO:0000103">
    <property type="term" value="P:sulfate assimilation"/>
    <property type="evidence" value="ECO:0007669"/>
    <property type="project" value="TreeGrafter"/>
</dbReference>
<dbReference type="EMBL" id="CP058611">
    <property type="protein sequence ID" value="QLG75085.1"/>
    <property type="molecule type" value="Genomic_DNA"/>
</dbReference>
<dbReference type="FunFam" id="3.40.50.970:FF:000051">
    <property type="entry name" value="Sulfite reductase beta subunit"/>
    <property type="match status" value="1"/>
</dbReference>
<proteinExistence type="inferred from homology"/>
<dbReference type="InterPro" id="IPR045854">
    <property type="entry name" value="NO2/SO3_Rdtase_4Fe4S_sf"/>
</dbReference>
<dbReference type="GO" id="GO:0005737">
    <property type="term" value="C:cytoplasm"/>
    <property type="evidence" value="ECO:0007669"/>
    <property type="project" value="UniProtKB-SubCell"/>
</dbReference>
<dbReference type="SUPFAM" id="SSF52218">
    <property type="entry name" value="Flavoproteins"/>
    <property type="match status" value="1"/>
</dbReference>
<dbReference type="KEGG" id="zmk:HG535_0H04120"/>
<comment type="subcellular location">
    <subcellularLocation>
        <location evidence="3">Cytoplasm</location>
    </subcellularLocation>
</comment>
<evidence type="ECO:0000313" key="21">
    <source>
        <dbReference type="Proteomes" id="UP000509704"/>
    </source>
</evidence>
<dbReference type="InterPro" id="IPR008254">
    <property type="entry name" value="Flavodoxin/NO_synth"/>
</dbReference>
<evidence type="ECO:0000256" key="5">
    <source>
        <dbReference type="ARBA" id="ARBA00010429"/>
    </source>
</evidence>
<evidence type="ECO:0000256" key="9">
    <source>
        <dbReference type="ARBA" id="ARBA00022617"/>
    </source>
</evidence>
<dbReference type="Gene3D" id="3.90.480.20">
    <property type="match status" value="1"/>
</dbReference>
<dbReference type="RefSeq" id="XP_037146810.1">
    <property type="nucleotide sequence ID" value="XM_037290915.1"/>
</dbReference>
<evidence type="ECO:0000256" key="8">
    <source>
        <dbReference type="ARBA" id="ARBA00022490"/>
    </source>
</evidence>
<evidence type="ECO:0000256" key="3">
    <source>
        <dbReference type="ARBA" id="ARBA00004496"/>
    </source>
</evidence>
<dbReference type="PANTHER" id="PTHR11493:SF47">
    <property type="entry name" value="SULFITE REDUCTASE [NADPH] SUBUNIT BETA"/>
    <property type="match status" value="1"/>
</dbReference>
<keyword evidence="8" id="KW-0963">Cytoplasm</keyword>
<dbReference type="InterPro" id="IPR006067">
    <property type="entry name" value="NO2/SO3_Rdtase_4Fe4S_dom"/>
</dbReference>
<dbReference type="GO" id="GO:0009337">
    <property type="term" value="C:sulfite reductase complex (NADPH)"/>
    <property type="evidence" value="ECO:0007669"/>
    <property type="project" value="TreeGrafter"/>
</dbReference>
<comment type="subunit">
    <text evidence="17">Alpha(2)-beta(2). The alpha component is a flavoprotein, the beta component is a hemoprotein.</text>
</comment>
<dbReference type="GeneID" id="59238888"/>
<dbReference type="GO" id="GO:0046872">
    <property type="term" value="F:metal ion binding"/>
    <property type="evidence" value="ECO:0007669"/>
    <property type="project" value="UniProtKB-KW"/>
</dbReference>
<evidence type="ECO:0000256" key="6">
    <source>
        <dbReference type="ARBA" id="ARBA00012604"/>
    </source>
</evidence>